<keyword evidence="4" id="KW-1185">Reference proteome</keyword>
<dbReference type="InterPro" id="IPR022385">
    <property type="entry name" value="Rhs_assc_core"/>
</dbReference>
<organism evidence="3 4">
    <name type="scientific">Mucilaginibacter frigoritolerans</name>
    <dbReference type="NCBI Taxonomy" id="652788"/>
    <lineage>
        <taxon>Bacteria</taxon>
        <taxon>Pseudomonadati</taxon>
        <taxon>Bacteroidota</taxon>
        <taxon>Sphingobacteriia</taxon>
        <taxon>Sphingobacteriales</taxon>
        <taxon>Sphingobacteriaceae</taxon>
        <taxon>Mucilaginibacter</taxon>
    </lineage>
</organism>
<dbReference type="PANTHER" id="PTHR32305">
    <property type="match status" value="1"/>
</dbReference>
<gene>
    <name evidence="3" type="ORF">JN11_01869</name>
</gene>
<evidence type="ECO:0000313" key="3">
    <source>
        <dbReference type="EMBL" id="TWJ01715.1"/>
    </source>
</evidence>
<protein>
    <submittedName>
        <fullName evidence="3">RHS repeat-associated protein</fullName>
    </submittedName>
</protein>
<evidence type="ECO:0000256" key="1">
    <source>
        <dbReference type="SAM" id="MobiDB-lite"/>
    </source>
</evidence>
<dbReference type="Proteomes" id="UP000317010">
    <property type="component" value="Unassembled WGS sequence"/>
</dbReference>
<dbReference type="EMBL" id="VLLI01000004">
    <property type="protein sequence ID" value="TWJ01715.1"/>
    <property type="molecule type" value="Genomic_DNA"/>
</dbReference>
<dbReference type="InterPro" id="IPR050708">
    <property type="entry name" value="T6SS_VgrG/RHS"/>
</dbReference>
<comment type="caution">
    <text evidence="3">The sequence shown here is derived from an EMBL/GenBank/DDBJ whole genome shotgun (WGS) entry which is preliminary data.</text>
</comment>
<reference evidence="3 4" key="1">
    <citation type="submission" date="2019-07" db="EMBL/GenBank/DDBJ databases">
        <title>Genomic Encyclopedia of Archaeal and Bacterial Type Strains, Phase II (KMG-II): from individual species to whole genera.</title>
        <authorList>
            <person name="Goeker M."/>
        </authorList>
    </citation>
    <scope>NUCLEOTIDE SEQUENCE [LARGE SCALE GENOMIC DNA]</scope>
    <source>
        <strain evidence="3 4">ATCC BAA-1854</strain>
    </source>
</reference>
<dbReference type="AlphaFoldDB" id="A0A562U8C8"/>
<dbReference type="Pfam" id="PF20041">
    <property type="entry name" value="DUF6443"/>
    <property type="match status" value="1"/>
</dbReference>
<sequence length="1204" mass="131923">MFIKKINLPKRLKFLSASLIVIIYYAGNLQAQTLVTAPMTGTPAAGTYYSGSSIVLNPNFSFIASSGQSLKLYIQTGGCFPLNTNFSANQNYILTTTPRVSGYLNASSLSGQGTCQLMQTVQYIDGLGRPIQTVQVKGSPAGNDIVQPIAYDQFGRESIKYLPYVLTGAMISDGSYKATALTDQPSFYTAPPTGVSTITTPQSVTAFEPSPLNRTIEQGAPGDAWQLTGTVVTTPNTISGHTEKIIYASNDSINYWAKLYTVNIDANGNRILLCPGSYGKNQLYVTVSQNENWMSTQTAPNTINDPRLNTTEEYKDKEGHVVLKRTYNYAGSIQILSTYYVYDNLGDLAFVLPPGANPDAGLTSAGNQATLNNLCYQYGYDGRNRLITKQLPGKGAEEMVYDQIDQLLYKRDANQKNLGQWGFTKYDGQGRVIMTGITIDTSSRVPLQNYVTNMITLTDTVSQWEVPATTNGIQGYTDTAFPWGNNQIPLVVNYYDDYTFQGQPTTVVTPAGASTMTRGLLTAAKTAVLNTVSNPASPPDMLWTVHYYDDLGRTTQTYAQHYLGGVLSPYNYDVVTNTYDFTNEVVGTTRQHNAVNANNTGSTINATIVNSYVYDHMGRKTQTFESINGGTNVLLSQIDYNEIGQIMTKHLHSTNNGASFLQAIAYTYNERGWLIGNTAPLFSMQLQYNTNPNNISGFTAQYNGNIANQIYTSYNQPAKSFNYLYDNLNRLTSGTSSDNYNESGISYDYEGNIMSLQRTYNSTTPIDNLIYNYVNSSGNTTNQIQGVNDLATDNSAHGYRPGNYTGYQYDANGNMTVMPTPPDGTPAANINIQYNLLNLPQNITGGRTITYTYDAAGNKLRRISANTGSTDYISGIEYDQPSGASSSTLSFIQTEVGKAVPISSGGYDYYYYMGDNLGNTRVTFDTKTGTAAVLQQDDYLPFGYEISRGTVTSPKNEYLYNKKELQEELGQYDYGARFYDPVIARWSVIDPLAEKDRRLSGYNYAFDNPMRFTDPDGMWPDFGAIKKKLKDSYNKAVAATEKYVSQHSFSVEGKLTLGVQIGVKTPMVSADASALSVNLVTSKESLTKGKYQGSAKVGSMEYQSKDKKWTNSGFMQMENKIGVSSGPLALEAGAVSNVTAGSEINVTSTTGYTKFGATLPGDGTATTTREYKNENSPNHTTTDKTEYIFGAKLFLGIEITVKAQ</sequence>
<name>A0A562U8C8_9SPHI</name>
<dbReference type="NCBIfam" id="TIGR03696">
    <property type="entry name" value="Rhs_assc_core"/>
    <property type="match status" value="1"/>
</dbReference>
<feature type="domain" description="DUF6443" evidence="2">
    <location>
        <begin position="105"/>
        <end position="232"/>
    </location>
</feature>
<dbReference type="RefSeq" id="WP_144911862.1">
    <property type="nucleotide sequence ID" value="NZ_VLLI01000004.1"/>
</dbReference>
<evidence type="ECO:0000313" key="4">
    <source>
        <dbReference type="Proteomes" id="UP000317010"/>
    </source>
</evidence>
<feature type="region of interest" description="Disordered" evidence="1">
    <location>
        <begin position="1159"/>
        <end position="1179"/>
    </location>
</feature>
<feature type="compositionally biased region" description="Polar residues" evidence="1">
    <location>
        <begin position="1164"/>
        <end position="1179"/>
    </location>
</feature>
<dbReference type="InterPro" id="IPR045619">
    <property type="entry name" value="DUF6443"/>
</dbReference>
<dbReference type="OrthoDB" id="1191296at2"/>
<dbReference type="Gene3D" id="2.180.10.10">
    <property type="entry name" value="RHS repeat-associated core"/>
    <property type="match status" value="1"/>
</dbReference>
<proteinExistence type="predicted"/>
<accession>A0A562U8C8</accession>
<dbReference type="PANTHER" id="PTHR32305:SF15">
    <property type="entry name" value="PROTEIN RHSA-RELATED"/>
    <property type="match status" value="1"/>
</dbReference>
<evidence type="ECO:0000259" key="2">
    <source>
        <dbReference type="Pfam" id="PF20041"/>
    </source>
</evidence>